<gene>
    <name evidence="1" type="ORF">RHMOL_Rhmol10G0197900</name>
</gene>
<protein>
    <submittedName>
        <fullName evidence="1">Uncharacterized protein</fullName>
    </submittedName>
</protein>
<accession>A0ACC0M5R3</accession>
<sequence length="68" mass="7804">MSHDLPQEILTDILSRLPVKFLCRFKCVSRSWKTLISSPYLAKTHLNRTKTLKTSLVKFSSRPTISSP</sequence>
<dbReference type="EMBL" id="CM046397">
    <property type="protein sequence ID" value="KAI8535748.1"/>
    <property type="molecule type" value="Genomic_DNA"/>
</dbReference>
<proteinExistence type="predicted"/>
<comment type="caution">
    <text evidence="1">The sequence shown here is derived from an EMBL/GenBank/DDBJ whole genome shotgun (WGS) entry which is preliminary data.</text>
</comment>
<dbReference type="Proteomes" id="UP001062846">
    <property type="component" value="Chromosome 10"/>
</dbReference>
<keyword evidence="2" id="KW-1185">Reference proteome</keyword>
<evidence type="ECO:0000313" key="1">
    <source>
        <dbReference type="EMBL" id="KAI8535748.1"/>
    </source>
</evidence>
<organism evidence="1 2">
    <name type="scientific">Rhododendron molle</name>
    <name type="common">Chinese azalea</name>
    <name type="synonym">Azalea mollis</name>
    <dbReference type="NCBI Taxonomy" id="49168"/>
    <lineage>
        <taxon>Eukaryota</taxon>
        <taxon>Viridiplantae</taxon>
        <taxon>Streptophyta</taxon>
        <taxon>Embryophyta</taxon>
        <taxon>Tracheophyta</taxon>
        <taxon>Spermatophyta</taxon>
        <taxon>Magnoliopsida</taxon>
        <taxon>eudicotyledons</taxon>
        <taxon>Gunneridae</taxon>
        <taxon>Pentapetalae</taxon>
        <taxon>asterids</taxon>
        <taxon>Ericales</taxon>
        <taxon>Ericaceae</taxon>
        <taxon>Ericoideae</taxon>
        <taxon>Rhodoreae</taxon>
        <taxon>Rhododendron</taxon>
    </lineage>
</organism>
<evidence type="ECO:0000313" key="2">
    <source>
        <dbReference type="Proteomes" id="UP001062846"/>
    </source>
</evidence>
<reference evidence="1" key="1">
    <citation type="submission" date="2022-02" db="EMBL/GenBank/DDBJ databases">
        <title>Plant Genome Project.</title>
        <authorList>
            <person name="Zhang R.-G."/>
        </authorList>
    </citation>
    <scope>NUCLEOTIDE SEQUENCE</scope>
    <source>
        <strain evidence="1">AT1</strain>
    </source>
</reference>
<name>A0ACC0M5R3_RHOML</name>